<dbReference type="GO" id="GO:0045259">
    <property type="term" value="C:proton-transporting ATP synthase complex"/>
    <property type="evidence" value="ECO:0007669"/>
    <property type="project" value="UniProtKB-KW"/>
</dbReference>
<evidence type="ECO:0000256" key="8">
    <source>
        <dbReference type="ARBA" id="ARBA00023136"/>
    </source>
</evidence>
<sequence>MELFNAFGIDLKNLLFNLVNFAVLYAVLFKLGYKPILKFVKDRTEKIEKGVKDAETAQQALVEAKSEYEKMVADGHKQAQEIIQRAKEQAQVQAAALLEKNKTDLVGIAQRAKQQIHDERERMLREAQEQAVELVLAATEKVLMDKLDVTADTKYIERIVAEVK</sequence>
<evidence type="ECO:0000256" key="1">
    <source>
        <dbReference type="ARBA" id="ARBA00005513"/>
    </source>
</evidence>
<reference evidence="14 15" key="1">
    <citation type="submission" date="2017-09" db="EMBL/GenBank/DDBJ databases">
        <title>Depth-based differentiation of microbial function through sediment-hosted aquifers and enrichment of novel symbionts in the deep terrestrial subsurface.</title>
        <authorList>
            <person name="Probst A.J."/>
            <person name="Ladd B."/>
            <person name="Jarett J.K."/>
            <person name="Geller-Mcgrath D.E."/>
            <person name="Sieber C.M."/>
            <person name="Emerson J.B."/>
            <person name="Anantharaman K."/>
            <person name="Thomas B.C."/>
            <person name="Malmstrom R."/>
            <person name="Stieglmeier M."/>
            <person name="Klingl A."/>
            <person name="Woyke T."/>
            <person name="Ryan C.M."/>
            <person name="Banfield J.F."/>
        </authorList>
    </citation>
    <scope>NUCLEOTIDE SEQUENCE [LARGE SCALE GENOMIC DNA]</scope>
    <source>
        <strain evidence="14">CG15_BIG_FIL_POST_REV_8_21_14_020_45_12</strain>
    </source>
</reference>
<protein>
    <recommendedName>
        <fullName evidence="12">ATP synthase subunit b</fullName>
    </recommendedName>
    <alternativeName>
        <fullName evidence="12">ATP synthase F(0) sector subunit b</fullName>
    </alternativeName>
    <alternativeName>
        <fullName evidence="12">ATPase subunit I</fullName>
    </alternativeName>
    <alternativeName>
        <fullName evidence="12">F-type ATPase subunit b</fullName>
        <shortName evidence="12">F-ATPase subunit b</shortName>
    </alternativeName>
</protein>
<evidence type="ECO:0000256" key="12">
    <source>
        <dbReference type="HAMAP-Rule" id="MF_01398"/>
    </source>
</evidence>
<dbReference type="AlphaFoldDB" id="A0A2M7H4J4"/>
<keyword evidence="3 12" id="KW-0138">CF(0)</keyword>
<dbReference type="GO" id="GO:0012505">
    <property type="term" value="C:endomembrane system"/>
    <property type="evidence" value="ECO:0007669"/>
    <property type="project" value="UniProtKB-SubCell"/>
</dbReference>
<evidence type="ECO:0000256" key="9">
    <source>
        <dbReference type="ARBA" id="ARBA00023310"/>
    </source>
</evidence>
<keyword evidence="12" id="KW-1003">Cell membrane</keyword>
<evidence type="ECO:0000256" key="4">
    <source>
        <dbReference type="ARBA" id="ARBA00022692"/>
    </source>
</evidence>
<evidence type="ECO:0000313" key="15">
    <source>
        <dbReference type="Proteomes" id="UP000230292"/>
    </source>
</evidence>
<dbReference type="GO" id="GO:0046961">
    <property type="term" value="F:proton-transporting ATPase activity, rotational mechanism"/>
    <property type="evidence" value="ECO:0007669"/>
    <property type="project" value="TreeGrafter"/>
</dbReference>
<dbReference type="InterPro" id="IPR002146">
    <property type="entry name" value="ATP_synth_b/b'su_bac/chlpt"/>
</dbReference>
<dbReference type="InterPro" id="IPR050059">
    <property type="entry name" value="ATP_synthase_B_chain"/>
</dbReference>
<keyword evidence="4 12" id="KW-0812">Transmembrane</keyword>
<dbReference type="PANTHER" id="PTHR33445:SF2">
    <property type="entry name" value="ATP SYNTHASE SUBUNIT B', CHLOROPLASTIC"/>
    <property type="match status" value="1"/>
</dbReference>
<dbReference type="CDD" id="cd06503">
    <property type="entry name" value="ATP-synt_Fo_b"/>
    <property type="match status" value="1"/>
</dbReference>
<evidence type="ECO:0000256" key="3">
    <source>
        <dbReference type="ARBA" id="ARBA00022547"/>
    </source>
</evidence>
<organism evidence="14 15">
    <name type="scientific">Candidatus Kerfeldbacteria bacterium CG15_BIG_FIL_POST_REV_8_21_14_020_45_12</name>
    <dbReference type="NCBI Taxonomy" id="2014247"/>
    <lineage>
        <taxon>Bacteria</taxon>
        <taxon>Candidatus Kerfeldiibacteriota</taxon>
    </lineage>
</organism>
<comment type="similarity">
    <text evidence="1 12 13">Belongs to the ATPase B chain family.</text>
</comment>
<comment type="function">
    <text evidence="12">Component of the F(0) channel, it forms part of the peripheral stalk, linking F(1) to F(0).</text>
</comment>
<feature type="transmembrane region" description="Helical" evidence="12">
    <location>
        <begin position="14"/>
        <end position="33"/>
    </location>
</feature>
<dbReference type="InterPro" id="IPR005864">
    <property type="entry name" value="ATP_synth_F0_bsu_bac"/>
</dbReference>
<gene>
    <name evidence="12 14" type="primary">atpF</name>
    <name evidence="14" type="ORF">COW24_01645</name>
</gene>
<dbReference type="GO" id="GO:0046933">
    <property type="term" value="F:proton-transporting ATP synthase activity, rotational mechanism"/>
    <property type="evidence" value="ECO:0007669"/>
    <property type="project" value="UniProtKB-UniRule"/>
</dbReference>
<evidence type="ECO:0000256" key="5">
    <source>
        <dbReference type="ARBA" id="ARBA00022781"/>
    </source>
</evidence>
<dbReference type="SUPFAM" id="SSF81573">
    <property type="entry name" value="F1F0 ATP synthase subunit B, membrane domain"/>
    <property type="match status" value="1"/>
</dbReference>
<comment type="caution">
    <text evidence="14">The sequence shown here is derived from an EMBL/GenBank/DDBJ whole genome shotgun (WGS) entry which is preliminary data.</text>
</comment>
<comment type="subunit">
    <text evidence="12">F-type ATPases have 2 components, F(1) - the catalytic core - and F(0) - the membrane proton channel. F(1) has five subunits: alpha(3), beta(3), gamma(1), delta(1), epsilon(1). F(0) has three main subunits: a(1), b(2) and c(10-14). The alpha and beta chains form an alternating ring which encloses part of the gamma chain. F(1) is attached to F(0) by a central stalk formed by the gamma and epsilon chains, while a peripheral stalk is formed by the delta and b chains.</text>
</comment>
<evidence type="ECO:0000256" key="7">
    <source>
        <dbReference type="ARBA" id="ARBA00023065"/>
    </source>
</evidence>
<dbReference type="Gene3D" id="6.10.250.1580">
    <property type="match status" value="1"/>
</dbReference>
<evidence type="ECO:0000256" key="13">
    <source>
        <dbReference type="RuleBase" id="RU003848"/>
    </source>
</evidence>
<proteinExistence type="inferred from homology"/>
<keyword evidence="7 12" id="KW-0406">Ion transport</keyword>
<evidence type="ECO:0000256" key="2">
    <source>
        <dbReference type="ARBA" id="ARBA00022448"/>
    </source>
</evidence>
<dbReference type="HAMAP" id="MF_01398">
    <property type="entry name" value="ATP_synth_b_bprime"/>
    <property type="match status" value="1"/>
</dbReference>
<keyword evidence="8 12" id="KW-0472">Membrane</keyword>
<dbReference type="Pfam" id="PF00430">
    <property type="entry name" value="ATP-synt_B"/>
    <property type="match status" value="1"/>
</dbReference>
<dbReference type="Proteomes" id="UP000230292">
    <property type="component" value="Unassembled WGS sequence"/>
</dbReference>
<dbReference type="EMBL" id="PFGC01000020">
    <property type="protein sequence ID" value="PIW37145.1"/>
    <property type="molecule type" value="Genomic_DNA"/>
</dbReference>
<dbReference type="NCBIfam" id="TIGR01144">
    <property type="entry name" value="ATP_synt_b"/>
    <property type="match status" value="1"/>
</dbReference>
<keyword evidence="2 12" id="KW-0813">Transport</keyword>
<evidence type="ECO:0000256" key="6">
    <source>
        <dbReference type="ARBA" id="ARBA00022989"/>
    </source>
</evidence>
<evidence type="ECO:0000313" key="14">
    <source>
        <dbReference type="EMBL" id="PIW37145.1"/>
    </source>
</evidence>
<name>A0A2M7H4J4_9BACT</name>
<evidence type="ECO:0000256" key="11">
    <source>
        <dbReference type="ARBA" id="ARBA00037847"/>
    </source>
</evidence>
<evidence type="ECO:0000256" key="10">
    <source>
        <dbReference type="ARBA" id="ARBA00025198"/>
    </source>
</evidence>
<dbReference type="InterPro" id="IPR028987">
    <property type="entry name" value="ATP_synth_B-like_membr_sf"/>
</dbReference>
<comment type="subcellular location">
    <subcellularLocation>
        <location evidence="12">Cell membrane</location>
        <topology evidence="12">Single-pass membrane protein</topology>
    </subcellularLocation>
    <subcellularLocation>
        <location evidence="11">Endomembrane system</location>
        <topology evidence="11">Single-pass membrane protein</topology>
    </subcellularLocation>
</comment>
<accession>A0A2M7H4J4</accession>
<dbReference type="PANTHER" id="PTHR33445">
    <property type="entry name" value="ATP SYNTHASE SUBUNIT B', CHLOROPLASTIC"/>
    <property type="match status" value="1"/>
</dbReference>
<keyword evidence="9 12" id="KW-0066">ATP synthesis</keyword>
<dbReference type="GO" id="GO:0005886">
    <property type="term" value="C:plasma membrane"/>
    <property type="evidence" value="ECO:0007669"/>
    <property type="project" value="UniProtKB-SubCell"/>
</dbReference>
<keyword evidence="5 12" id="KW-0375">Hydrogen ion transport</keyword>
<comment type="function">
    <text evidence="10 12">F(1)F(0) ATP synthase produces ATP from ADP in the presence of a proton or sodium gradient. F-type ATPases consist of two structural domains, F(1) containing the extramembraneous catalytic core and F(0) containing the membrane proton channel, linked together by a central stalk and a peripheral stalk. During catalysis, ATP synthesis in the catalytic domain of F(1) is coupled via a rotary mechanism of the central stalk subunits to proton translocation.</text>
</comment>
<keyword evidence="6 12" id="KW-1133">Transmembrane helix</keyword>